<dbReference type="Proteomes" id="UP000254575">
    <property type="component" value="Unassembled WGS sequence"/>
</dbReference>
<feature type="chain" id="PRO_5016648209" description="Outer membrane lipoprotein" evidence="1">
    <location>
        <begin position="26"/>
        <end position="256"/>
    </location>
</feature>
<evidence type="ECO:0000313" key="3">
    <source>
        <dbReference type="Proteomes" id="UP000254575"/>
    </source>
</evidence>
<gene>
    <name evidence="2" type="ORF">NCTC10717_02368</name>
</gene>
<evidence type="ECO:0000313" key="2">
    <source>
        <dbReference type="EMBL" id="SUO98612.1"/>
    </source>
</evidence>
<accession>A0A380N228</accession>
<dbReference type="AlphaFoldDB" id="A0A380N228"/>
<dbReference type="OrthoDB" id="5393649at2"/>
<evidence type="ECO:0000256" key="1">
    <source>
        <dbReference type="SAM" id="SignalP"/>
    </source>
</evidence>
<name>A0A380N228_9GAMM</name>
<dbReference type="EMBL" id="UHIA01000004">
    <property type="protein sequence ID" value="SUO98612.1"/>
    <property type="molecule type" value="Genomic_DNA"/>
</dbReference>
<feature type="signal peptide" evidence="1">
    <location>
        <begin position="1"/>
        <end position="25"/>
    </location>
</feature>
<sequence length="256" mass="27899">MLSVKQKSWYALLIAACLSACTAYAPIEHNSAENSAETSSEMLNMQRKMTAEQSISQDEKLGTQWGDEVQSVVKTVNLRRISQQSLDENVLRYAAKDFSGRKLNAISLVAGKISFSVQDDQGRGLPLFRDKGAYYLSGKEGQAYQLSYQNHSDQTFEIVASVDGLDVIRGVPASRAHSGYVLKPQSRLVIEGFRKSDSVVASFIFSAAKSAYAANNEQGDARHIGLIGTAIFELHDPNAGQANPFPADNGYAKAPR</sequence>
<reference evidence="2 3" key="1">
    <citation type="submission" date="2018-06" db="EMBL/GenBank/DDBJ databases">
        <authorList>
            <consortium name="Pathogen Informatics"/>
            <person name="Doyle S."/>
        </authorList>
    </citation>
    <scope>NUCLEOTIDE SEQUENCE [LARGE SCALE GENOMIC DNA]</scope>
    <source>
        <strain evidence="2 3">NCTC10717</strain>
    </source>
</reference>
<proteinExistence type="predicted"/>
<evidence type="ECO:0008006" key="4">
    <source>
        <dbReference type="Google" id="ProtNLM"/>
    </source>
</evidence>
<protein>
    <recommendedName>
        <fullName evidence="4">Outer membrane lipoprotein</fullName>
    </recommendedName>
</protein>
<organism evidence="2 3">
    <name type="scientific">Suttonella indologenes</name>
    <dbReference type="NCBI Taxonomy" id="13276"/>
    <lineage>
        <taxon>Bacteria</taxon>
        <taxon>Pseudomonadati</taxon>
        <taxon>Pseudomonadota</taxon>
        <taxon>Gammaproteobacteria</taxon>
        <taxon>Cardiobacteriales</taxon>
        <taxon>Cardiobacteriaceae</taxon>
        <taxon>Suttonella</taxon>
    </lineage>
</organism>
<keyword evidence="1" id="KW-0732">Signal</keyword>
<keyword evidence="3" id="KW-1185">Reference proteome</keyword>
<dbReference type="RefSeq" id="WP_115219410.1">
    <property type="nucleotide sequence ID" value="NZ_UHIA01000004.1"/>
</dbReference>